<dbReference type="Proteomes" id="UP000198609">
    <property type="component" value="Unassembled WGS sequence"/>
</dbReference>
<evidence type="ECO:0000313" key="3">
    <source>
        <dbReference type="Proteomes" id="UP000198609"/>
    </source>
</evidence>
<accession>A0A1H4SFL3</accession>
<dbReference type="InterPro" id="IPR007278">
    <property type="entry name" value="DUF397"/>
</dbReference>
<sequence>MISFVTSLNRHEGVEMTEVNWQKSSYSSAGDGNSCIELALIGTTVALRESDDPRTVLATTPVKLGALLRSIKAGELDHLAAAPKA</sequence>
<dbReference type="AlphaFoldDB" id="A0A1H4SFL3"/>
<dbReference type="Pfam" id="PF04149">
    <property type="entry name" value="DUF397"/>
    <property type="match status" value="1"/>
</dbReference>
<protein>
    <recommendedName>
        <fullName evidence="1">DUF397 domain-containing protein</fullName>
    </recommendedName>
</protein>
<gene>
    <name evidence="2" type="ORF">SAMN04490356_4114</name>
</gene>
<organism evidence="2 3">
    <name type="scientific">Streptomyces melanosporofaciens</name>
    <dbReference type="NCBI Taxonomy" id="67327"/>
    <lineage>
        <taxon>Bacteria</taxon>
        <taxon>Bacillati</taxon>
        <taxon>Actinomycetota</taxon>
        <taxon>Actinomycetes</taxon>
        <taxon>Kitasatosporales</taxon>
        <taxon>Streptomycetaceae</taxon>
        <taxon>Streptomyces</taxon>
        <taxon>Streptomyces violaceusniger group</taxon>
    </lineage>
</organism>
<evidence type="ECO:0000313" key="2">
    <source>
        <dbReference type="EMBL" id="SEC42817.1"/>
    </source>
</evidence>
<keyword evidence="3" id="KW-1185">Reference proteome</keyword>
<dbReference type="EMBL" id="FNST01000002">
    <property type="protein sequence ID" value="SEC42817.1"/>
    <property type="molecule type" value="Genomic_DNA"/>
</dbReference>
<proteinExistence type="predicted"/>
<reference evidence="3" key="1">
    <citation type="submission" date="2016-10" db="EMBL/GenBank/DDBJ databases">
        <authorList>
            <person name="Varghese N."/>
            <person name="Submissions S."/>
        </authorList>
    </citation>
    <scope>NUCLEOTIDE SEQUENCE [LARGE SCALE GENOMIC DNA]</scope>
    <source>
        <strain evidence="3">DSM 40318</strain>
    </source>
</reference>
<feature type="domain" description="DUF397" evidence="1">
    <location>
        <begin position="20"/>
        <end position="72"/>
    </location>
</feature>
<evidence type="ECO:0000259" key="1">
    <source>
        <dbReference type="Pfam" id="PF04149"/>
    </source>
</evidence>
<name>A0A1H4SFL3_STRMJ</name>